<reference evidence="2 3" key="1">
    <citation type="submission" date="2024-11" db="EMBL/GenBank/DDBJ databases">
        <title>A near-complete genome assembly of Cinchona calisaya.</title>
        <authorList>
            <person name="Lian D.C."/>
            <person name="Zhao X.W."/>
            <person name="Wei L."/>
        </authorList>
    </citation>
    <scope>NUCLEOTIDE SEQUENCE [LARGE SCALE GENOMIC DNA]</scope>
    <source>
        <tissue evidence="2">Nenye</tissue>
    </source>
</reference>
<gene>
    <name evidence="2" type="ORF">ACH5RR_023720</name>
</gene>
<proteinExistence type="predicted"/>
<comment type="caution">
    <text evidence="2">The sequence shown here is derived from an EMBL/GenBank/DDBJ whole genome shotgun (WGS) entry which is preliminary data.</text>
</comment>
<evidence type="ECO:0000313" key="2">
    <source>
        <dbReference type="EMBL" id="KAL3516818.1"/>
    </source>
</evidence>
<organism evidence="2 3">
    <name type="scientific">Cinchona calisaya</name>
    <dbReference type="NCBI Taxonomy" id="153742"/>
    <lineage>
        <taxon>Eukaryota</taxon>
        <taxon>Viridiplantae</taxon>
        <taxon>Streptophyta</taxon>
        <taxon>Embryophyta</taxon>
        <taxon>Tracheophyta</taxon>
        <taxon>Spermatophyta</taxon>
        <taxon>Magnoliopsida</taxon>
        <taxon>eudicotyledons</taxon>
        <taxon>Gunneridae</taxon>
        <taxon>Pentapetalae</taxon>
        <taxon>asterids</taxon>
        <taxon>lamiids</taxon>
        <taxon>Gentianales</taxon>
        <taxon>Rubiaceae</taxon>
        <taxon>Cinchonoideae</taxon>
        <taxon>Cinchoneae</taxon>
        <taxon>Cinchona</taxon>
    </lineage>
</organism>
<dbReference type="InterPro" id="IPR002156">
    <property type="entry name" value="RNaseH_domain"/>
</dbReference>
<evidence type="ECO:0000313" key="3">
    <source>
        <dbReference type="Proteomes" id="UP001630127"/>
    </source>
</evidence>
<keyword evidence="3" id="KW-1185">Reference proteome</keyword>
<dbReference type="AlphaFoldDB" id="A0ABD2ZCK5"/>
<dbReference type="EMBL" id="JBJUIK010000010">
    <property type="protein sequence ID" value="KAL3516818.1"/>
    <property type="molecule type" value="Genomic_DNA"/>
</dbReference>
<evidence type="ECO:0000259" key="1">
    <source>
        <dbReference type="Pfam" id="PF13456"/>
    </source>
</evidence>
<dbReference type="Proteomes" id="UP001630127">
    <property type="component" value="Unassembled WGS sequence"/>
</dbReference>
<dbReference type="Pfam" id="PF13456">
    <property type="entry name" value="RVT_3"/>
    <property type="match status" value="1"/>
</dbReference>
<feature type="domain" description="RNase H type-1" evidence="1">
    <location>
        <begin position="58"/>
        <end position="144"/>
    </location>
</feature>
<name>A0ABD2ZCK5_9GENT</name>
<accession>A0ABD2ZCK5</accession>
<sequence length="148" mass="16477">MERAAEFATINVSHFDPLSIKLTIDLSRDRQGQRKGIGVTTKDGLHKLLMIWGLNEDTKNSSKLEAVEAVRLTMIKALQSGWTRVHIELDNKGLVDDLVQQRSNNALQAVAIEDIIALSYLFQFCSFGYKDSSSNTLSNKVSNFASCN</sequence>
<protein>
    <recommendedName>
        <fullName evidence="1">RNase H type-1 domain-containing protein</fullName>
    </recommendedName>
</protein>